<keyword evidence="3" id="KW-1185">Reference proteome</keyword>
<feature type="region of interest" description="Disordered" evidence="1">
    <location>
        <begin position="1"/>
        <end position="28"/>
    </location>
</feature>
<dbReference type="Proteomes" id="UP000265520">
    <property type="component" value="Unassembled WGS sequence"/>
</dbReference>
<evidence type="ECO:0000313" key="3">
    <source>
        <dbReference type="Proteomes" id="UP000265520"/>
    </source>
</evidence>
<dbReference type="EMBL" id="LXQA011100087">
    <property type="protein sequence ID" value="MCI84820.1"/>
    <property type="molecule type" value="Genomic_DNA"/>
</dbReference>
<protein>
    <submittedName>
        <fullName evidence="2">Uncharacterized protein</fullName>
    </submittedName>
</protein>
<accession>A0A392VE92</accession>
<proteinExistence type="predicted"/>
<evidence type="ECO:0000313" key="2">
    <source>
        <dbReference type="EMBL" id="MCI84820.1"/>
    </source>
</evidence>
<evidence type="ECO:0000256" key="1">
    <source>
        <dbReference type="SAM" id="MobiDB-lite"/>
    </source>
</evidence>
<sequence>NSDEIDRLSHGPGDGGTHDCKPLLSPPDRTPGIAALRIGIGSYSKVVMVNRTEMEASWYQ</sequence>
<dbReference type="AlphaFoldDB" id="A0A392VE92"/>
<comment type="caution">
    <text evidence="2">The sequence shown here is derived from an EMBL/GenBank/DDBJ whole genome shotgun (WGS) entry which is preliminary data.</text>
</comment>
<name>A0A392VE92_9FABA</name>
<feature type="non-terminal residue" evidence="2">
    <location>
        <position position="1"/>
    </location>
</feature>
<organism evidence="2 3">
    <name type="scientific">Trifolium medium</name>
    <dbReference type="NCBI Taxonomy" id="97028"/>
    <lineage>
        <taxon>Eukaryota</taxon>
        <taxon>Viridiplantae</taxon>
        <taxon>Streptophyta</taxon>
        <taxon>Embryophyta</taxon>
        <taxon>Tracheophyta</taxon>
        <taxon>Spermatophyta</taxon>
        <taxon>Magnoliopsida</taxon>
        <taxon>eudicotyledons</taxon>
        <taxon>Gunneridae</taxon>
        <taxon>Pentapetalae</taxon>
        <taxon>rosids</taxon>
        <taxon>fabids</taxon>
        <taxon>Fabales</taxon>
        <taxon>Fabaceae</taxon>
        <taxon>Papilionoideae</taxon>
        <taxon>50 kb inversion clade</taxon>
        <taxon>NPAAA clade</taxon>
        <taxon>Hologalegina</taxon>
        <taxon>IRL clade</taxon>
        <taxon>Trifolieae</taxon>
        <taxon>Trifolium</taxon>
    </lineage>
</organism>
<reference evidence="2 3" key="1">
    <citation type="journal article" date="2018" name="Front. Plant Sci.">
        <title>Red Clover (Trifolium pratense) and Zigzag Clover (T. medium) - A Picture of Genomic Similarities and Differences.</title>
        <authorList>
            <person name="Dluhosova J."/>
            <person name="Istvanek J."/>
            <person name="Nedelnik J."/>
            <person name="Repkova J."/>
        </authorList>
    </citation>
    <scope>NUCLEOTIDE SEQUENCE [LARGE SCALE GENOMIC DNA]</scope>
    <source>
        <strain evidence="3">cv. 10/8</strain>
        <tissue evidence="2">Leaf</tissue>
    </source>
</reference>